<name>A0A8A1MMS2_AJECA</name>
<feature type="region of interest" description="Disordered" evidence="1">
    <location>
        <begin position="147"/>
        <end position="233"/>
    </location>
</feature>
<gene>
    <name evidence="2" type="ORF">I7I51_06845</name>
</gene>
<evidence type="ECO:0000313" key="3">
    <source>
        <dbReference type="Proteomes" id="UP000663671"/>
    </source>
</evidence>
<feature type="non-terminal residue" evidence="2">
    <location>
        <position position="1"/>
    </location>
</feature>
<dbReference type="OrthoDB" id="5954824at2759"/>
<evidence type="ECO:0000313" key="2">
    <source>
        <dbReference type="EMBL" id="QSS65994.1"/>
    </source>
</evidence>
<evidence type="ECO:0000256" key="1">
    <source>
        <dbReference type="SAM" id="MobiDB-lite"/>
    </source>
</evidence>
<reference evidence="2" key="1">
    <citation type="submission" date="2021-01" db="EMBL/GenBank/DDBJ databases">
        <title>Chromosome-level genome assembly of a human fungal pathogen reveals clustering of transcriptionally co-regulated genes.</title>
        <authorList>
            <person name="Voorhies M."/>
            <person name="Cohen S."/>
            <person name="Shea T.P."/>
            <person name="Petrus S."/>
            <person name="Munoz J.F."/>
            <person name="Poplawski S."/>
            <person name="Goldman W.E."/>
            <person name="Michael T."/>
            <person name="Cuomo C.A."/>
            <person name="Sil A."/>
            <person name="Beyhan S."/>
        </authorList>
    </citation>
    <scope>NUCLEOTIDE SEQUENCE</scope>
    <source>
        <strain evidence="2">WU24</strain>
    </source>
</reference>
<feature type="compositionally biased region" description="Polar residues" evidence="1">
    <location>
        <begin position="208"/>
        <end position="225"/>
    </location>
</feature>
<dbReference type="EMBL" id="CP069115">
    <property type="protein sequence ID" value="QSS65994.1"/>
    <property type="molecule type" value="Genomic_DNA"/>
</dbReference>
<dbReference type="VEuPathDB" id="FungiDB:I7I51_06845"/>
<sequence>MTRLVNRQTCGILCFSASALPLLCLCNSVFLSRLLRTSGPGCCDQPDRIWGYLASLPCSFQGCCCSNNSHIPASADQACPSHNPIPFSASNSTSPSPNSFPNRSPHPQHHHIRHFYASNLHPSAVLSFVGPAIAPFAMASTRQPPPLHIYQDIGPTSHLPPPSVTQPPNNQPVALNHPNRLQPSPMPLQPMRNASINKNFALNPPPHGQTNVSPVKSQRRPSMSASGGYHRDK</sequence>
<protein>
    <submittedName>
        <fullName evidence="2">Forkhead box protein L2</fullName>
    </submittedName>
</protein>
<accession>A0A8A1MMS2</accession>
<dbReference type="AlphaFoldDB" id="A0A8A1MMS2"/>
<feature type="compositionally biased region" description="Low complexity" evidence="1">
    <location>
        <begin position="89"/>
        <end position="105"/>
    </location>
</feature>
<feature type="region of interest" description="Disordered" evidence="1">
    <location>
        <begin position="89"/>
        <end position="108"/>
    </location>
</feature>
<organism evidence="2 3">
    <name type="scientific">Ajellomyces capsulatus</name>
    <name type="common">Darling's disease fungus</name>
    <name type="synonym">Histoplasma capsulatum</name>
    <dbReference type="NCBI Taxonomy" id="5037"/>
    <lineage>
        <taxon>Eukaryota</taxon>
        <taxon>Fungi</taxon>
        <taxon>Dikarya</taxon>
        <taxon>Ascomycota</taxon>
        <taxon>Pezizomycotina</taxon>
        <taxon>Eurotiomycetes</taxon>
        <taxon>Eurotiomycetidae</taxon>
        <taxon>Onygenales</taxon>
        <taxon>Ajellomycetaceae</taxon>
        <taxon>Histoplasma</taxon>
    </lineage>
</organism>
<proteinExistence type="predicted"/>
<dbReference type="Proteomes" id="UP000663671">
    <property type="component" value="Chromosome 3"/>
</dbReference>